<keyword evidence="2" id="KW-1185">Reference proteome</keyword>
<proteinExistence type="predicted"/>
<sequence length="178" mass="18690">MRRWWGQLAASSAIVALTVALAMGVPLLNKAISSEVDVTGESFRLSPGVTVTAPPGTEMRPGFHQPQQGRAEFSINSATVAVEAQAPYHFSADYLIDEMERLIAAQPGVHMAEDRACQAGQIVGAGRSFLTASGSGFLCAFVYDGVRVEVTASGTALDSETVEAIERLIDSLDFGGAA</sequence>
<name>A0A895XNZ4_9ACTN</name>
<dbReference type="EMBL" id="CP070496">
    <property type="protein sequence ID" value="QSB05263.1"/>
    <property type="molecule type" value="Genomic_DNA"/>
</dbReference>
<gene>
    <name evidence="1" type="ORF">JQS30_16160</name>
</gene>
<accession>A0A895XNZ4</accession>
<dbReference type="KEGG" id="nav:JQS30_16160"/>
<dbReference type="Proteomes" id="UP000662939">
    <property type="component" value="Chromosome"/>
</dbReference>
<evidence type="ECO:0000313" key="1">
    <source>
        <dbReference type="EMBL" id="QSB05263.1"/>
    </source>
</evidence>
<dbReference type="RefSeq" id="WP_213171267.1">
    <property type="nucleotide sequence ID" value="NZ_CP070496.1"/>
</dbReference>
<organism evidence="1 2">
    <name type="scientific">Natronoglycomyces albus</name>
    <dbReference type="NCBI Taxonomy" id="2811108"/>
    <lineage>
        <taxon>Bacteria</taxon>
        <taxon>Bacillati</taxon>
        <taxon>Actinomycetota</taxon>
        <taxon>Actinomycetes</taxon>
        <taxon>Glycomycetales</taxon>
        <taxon>Glycomycetaceae</taxon>
        <taxon>Natronoglycomyces</taxon>
    </lineage>
</organism>
<evidence type="ECO:0000313" key="2">
    <source>
        <dbReference type="Proteomes" id="UP000662939"/>
    </source>
</evidence>
<reference evidence="1" key="1">
    <citation type="submission" date="2021-02" db="EMBL/GenBank/DDBJ databases">
        <title>Natronoglycomyces albus gen. nov., sp. nov, a haloalkaliphilic actinobacterium from a soda solonchak soil.</title>
        <authorList>
            <person name="Sorokin D.Y."/>
            <person name="Khijniak T.V."/>
            <person name="Zakharycheva A.P."/>
            <person name="Boueva O.V."/>
            <person name="Ariskina E.V."/>
            <person name="Hahnke R.L."/>
            <person name="Bunk B."/>
            <person name="Sproer C."/>
            <person name="Schumann P."/>
            <person name="Evtushenko L.I."/>
            <person name="Kublanov I.V."/>
        </authorList>
    </citation>
    <scope>NUCLEOTIDE SEQUENCE</scope>
    <source>
        <strain evidence="1">DSM 106290</strain>
    </source>
</reference>
<protein>
    <submittedName>
        <fullName evidence="1">Uncharacterized protein</fullName>
    </submittedName>
</protein>
<dbReference type="AlphaFoldDB" id="A0A895XNZ4"/>